<dbReference type="AlphaFoldDB" id="A0A8X7MNW0"/>
<name>A0A8X7MNW0_9BASI</name>
<keyword evidence="1" id="KW-0732">Signal</keyword>
<accession>A0A8X7MNW0</accession>
<organism evidence="2 3">
    <name type="scientific">Tilletia controversa</name>
    <name type="common">dwarf bunt fungus</name>
    <dbReference type="NCBI Taxonomy" id="13291"/>
    <lineage>
        <taxon>Eukaryota</taxon>
        <taxon>Fungi</taxon>
        <taxon>Dikarya</taxon>
        <taxon>Basidiomycota</taxon>
        <taxon>Ustilaginomycotina</taxon>
        <taxon>Exobasidiomycetes</taxon>
        <taxon>Tilletiales</taxon>
        <taxon>Tilletiaceae</taxon>
        <taxon>Tilletia</taxon>
    </lineage>
</organism>
<evidence type="ECO:0000313" key="3">
    <source>
        <dbReference type="Proteomes" id="UP000077684"/>
    </source>
</evidence>
<feature type="signal peptide" evidence="1">
    <location>
        <begin position="1"/>
        <end position="17"/>
    </location>
</feature>
<evidence type="ECO:0000256" key="1">
    <source>
        <dbReference type="SAM" id="SignalP"/>
    </source>
</evidence>
<gene>
    <name evidence="2" type="ORF">A4X06_0g6508</name>
</gene>
<feature type="chain" id="PRO_5036475864" evidence="1">
    <location>
        <begin position="18"/>
        <end position="410"/>
    </location>
</feature>
<proteinExistence type="predicted"/>
<sequence>MKLALASSLALVGAASAATSGPYNLGVSNSGFETGVLNATLLCNVTSTGLNLKNQQILFGVAAILPNRVDATQSFNVIAGTRLIVPASINNLAYGFGARYYAGNATKVIVNAQGSTPAFIDAATKPLPIPSAPVVSGGVSVLEVPGKGGVITVGPFKAASANSNIVFSFGDIAAVVKTYNATGGATFLVANIACPAQARPASLAFVASGGAGSTNIVTPSGGGAITTIPINSTAGSTGYTYSCTFDGIGTSPITLSVAGAKTNNAAVASGSNVALSLGQGQIFVEKALTDLFIAKYPTANGYKLNVTTLNFLASGASPASKNGVPSTGYATPITPVSSTTTALTIPDGAPTNTLPDISFTAGASGGTALLSLGSAGGIVTIYSGNAVVGTSAFSCPALSPATPIFPFDIQ</sequence>
<comment type="caution">
    <text evidence="2">The sequence shown here is derived from an EMBL/GenBank/DDBJ whole genome shotgun (WGS) entry which is preliminary data.</text>
</comment>
<protein>
    <submittedName>
        <fullName evidence="2">Uncharacterized protein</fullName>
    </submittedName>
</protein>
<evidence type="ECO:0000313" key="2">
    <source>
        <dbReference type="EMBL" id="KAE8243162.1"/>
    </source>
</evidence>
<dbReference type="EMBL" id="LWDE02000954">
    <property type="protein sequence ID" value="KAE8243162.1"/>
    <property type="molecule type" value="Genomic_DNA"/>
</dbReference>
<reference evidence="2" key="2">
    <citation type="journal article" date="2019" name="IMA Fungus">
        <title>Genome sequencing and comparison of five Tilletia species to identify candidate genes for the detection of regulated species infecting wheat.</title>
        <authorList>
            <person name="Nguyen H.D.T."/>
            <person name="Sultana T."/>
            <person name="Kesanakurti P."/>
            <person name="Hambleton S."/>
        </authorList>
    </citation>
    <scope>NUCLEOTIDE SEQUENCE</scope>
    <source>
        <strain evidence="2">DAOMC 236426</strain>
    </source>
</reference>
<keyword evidence="3" id="KW-1185">Reference proteome</keyword>
<reference evidence="2" key="1">
    <citation type="submission" date="2016-04" db="EMBL/GenBank/DDBJ databases">
        <authorList>
            <person name="Nguyen H.D."/>
            <person name="Samba Siva P."/>
            <person name="Cullis J."/>
            <person name="Levesque C.A."/>
            <person name="Hambleton S."/>
        </authorList>
    </citation>
    <scope>NUCLEOTIDE SEQUENCE</scope>
    <source>
        <strain evidence="2">DAOMC 236426</strain>
    </source>
</reference>
<dbReference type="Proteomes" id="UP000077684">
    <property type="component" value="Unassembled WGS sequence"/>
</dbReference>